<dbReference type="Proteomes" id="UP000031552">
    <property type="component" value="Unassembled WGS sequence"/>
</dbReference>
<dbReference type="Pfam" id="PF07615">
    <property type="entry name" value="Ykof"/>
    <property type="match status" value="1"/>
</dbReference>
<dbReference type="RefSeq" id="WP_041018455.1">
    <property type="nucleotide sequence ID" value="NZ_CCEJ010000010.1"/>
</dbReference>
<dbReference type="SUPFAM" id="SSF89957">
    <property type="entry name" value="MTH1187/YkoF-like"/>
    <property type="match status" value="1"/>
</dbReference>
<organism evidence="2 3">
    <name type="scientific">Candidatus Criblamydia sequanensis CRIB-18</name>
    <dbReference type="NCBI Taxonomy" id="1437425"/>
    <lineage>
        <taxon>Bacteria</taxon>
        <taxon>Pseudomonadati</taxon>
        <taxon>Chlamydiota</taxon>
        <taxon>Chlamydiia</taxon>
        <taxon>Parachlamydiales</taxon>
        <taxon>Candidatus Criblamydiaceae</taxon>
        <taxon>Candidatus Criblamydia</taxon>
    </lineage>
</organism>
<keyword evidence="3" id="KW-1185">Reference proteome</keyword>
<evidence type="ECO:0000313" key="2">
    <source>
        <dbReference type="EMBL" id="CDR34910.1"/>
    </source>
</evidence>
<reference evidence="2" key="2">
    <citation type="submission" date="2014-09" db="EMBL/GenBank/DDBJ databases">
        <title>Criblamydia sequanensis harbors a mega-plasmid encoding arsenite resistance.</title>
        <authorList>
            <person name="Bertelli C."/>
            <person name="Goesmann A."/>
            <person name="Greub G."/>
        </authorList>
    </citation>
    <scope>NUCLEOTIDE SEQUENCE [LARGE SCALE GENOMIC DNA]</scope>
    <source>
        <strain evidence="2">CRIB-18</strain>
    </source>
</reference>
<reference evidence="2" key="1">
    <citation type="submission" date="2013-12" db="EMBL/GenBank/DDBJ databases">
        <authorList>
            <person name="Linke B."/>
        </authorList>
    </citation>
    <scope>NUCLEOTIDE SEQUENCE [LARGE SCALE GENOMIC DNA]</scope>
    <source>
        <strain evidence="2">CRIB-18</strain>
    </source>
</reference>
<dbReference type="Gene3D" id="3.30.70.930">
    <property type="match status" value="1"/>
</dbReference>
<dbReference type="STRING" id="1437425.CSEC_2104"/>
<name>A0A090D2T1_9BACT</name>
<dbReference type="AlphaFoldDB" id="A0A090D2T1"/>
<proteinExistence type="predicted"/>
<sequence>MRITVEISLYPLTEDYLPPITGFIDRLKSYKELEVITNATSTLIVGEHDFVFDILKKESAVTFESGKNIFVMKVLGFPRDIHHLYKM</sequence>
<comment type="caution">
    <text evidence="2">The sequence shown here is derived from an EMBL/GenBank/DDBJ whole genome shotgun (WGS) entry which is preliminary data.</text>
</comment>
<evidence type="ECO:0000313" key="3">
    <source>
        <dbReference type="Proteomes" id="UP000031552"/>
    </source>
</evidence>
<dbReference type="EMBL" id="CCEJ010000010">
    <property type="protein sequence ID" value="CDR34910.1"/>
    <property type="molecule type" value="Genomic_DNA"/>
</dbReference>
<dbReference type="InterPro" id="IPR029756">
    <property type="entry name" value="MTH1187/YkoF-like"/>
</dbReference>
<protein>
    <recommendedName>
        <fullName evidence="1">Thiamin/hydroxymethyl pyrimidine-binding YkoF putative domain-containing protein</fullName>
    </recommendedName>
</protein>
<dbReference type="OrthoDB" id="164222at2"/>
<feature type="domain" description="Thiamin/hydroxymethyl pyrimidine-binding YkoF putative" evidence="1">
    <location>
        <begin position="5"/>
        <end position="57"/>
    </location>
</feature>
<dbReference type="eggNOG" id="ENOG5033F5Q">
    <property type="taxonomic scope" value="Bacteria"/>
</dbReference>
<dbReference type="InterPro" id="IPR011522">
    <property type="entry name" value="Thiamin/HMP-bd_put_YkoF"/>
</dbReference>
<gene>
    <name evidence="2" type="ORF">CSEC_2104</name>
</gene>
<evidence type="ECO:0000259" key="1">
    <source>
        <dbReference type="Pfam" id="PF07615"/>
    </source>
</evidence>
<accession>A0A090D2T1</accession>